<accession>A0A812LP46</accession>
<keyword evidence="2" id="KW-1133">Transmembrane helix</keyword>
<dbReference type="EMBL" id="CAJNIZ010005669">
    <property type="protein sequence ID" value="CAE7243559.1"/>
    <property type="molecule type" value="Genomic_DNA"/>
</dbReference>
<reference evidence="3" key="1">
    <citation type="submission" date="2021-02" db="EMBL/GenBank/DDBJ databases">
        <authorList>
            <person name="Dougan E. K."/>
            <person name="Rhodes N."/>
            <person name="Thang M."/>
            <person name="Chan C."/>
        </authorList>
    </citation>
    <scope>NUCLEOTIDE SEQUENCE</scope>
</reference>
<protein>
    <submittedName>
        <fullName evidence="3">UBC11 protein</fullName>
    </submittedName>
</protein>
<proteinExistence type="predicted"/>
<feature type="region of interest" description="Disordered" evidence="1">
    <location>
        <begin position="1"/>
        <end position="40"/>
    </location>
</feature>
<keyword evidence="4" id="KW-1185">Reference proteome</keyword>
<dbReference type="AlphaFoldDB" id="A0A812LP46"/>
<keyword evidence="2" id="KW-0472">Membrane</keyword>
<organism evidence="3 4">
    <name type="scientific">Symbiodinium pilosum</name>
    <name type="common">Dinoflagellate</name>
    <dbReference type="NCBI Taxonomy" id="2952"/>
    <lineage>
        <taxon>Eukaryota</taxon>
        <taxon>Sar</taxon>
        <taxon>Alveolata</taxon>
        <taxon>Dinophyceae</taxon>
        <taxon>Suessiales</taxon>
        <taxon>Symbiodiniaceae</taxon>
        <taxon>Symbiodinium</taxon>
    </lineage>
</organism>
<feature type="transmembrane region" description="Helical" evidence="2">
    <location>
        <begin position="248"/>
        <end position="267"/>
    </location>
</feature>
<comment type="caution">
    <text evidence="3">The sequence shown here is derived from an EMBL/GenBank/DDBJ whole genome shotgun (WGS) entry which is preliminary data.</text>
</comment>
<dbReference type="Proteomes" id="UP000649617">
    <property type="component" value="Unassembled WGS sequence"/>
</dbReference>
<gene>
    <name evidence="3" type="primary">UBC11</name>
    <name evidence="3" type="ORF">SPIL2461_LOCUS4350</name>
</gene>
<sequence>MLPALGSSRSHSGGENALQQTASMQGRSPESRLLRAMSGESHPDAEAELPFFVAELPEGKRLGNLIAVCTQIGVRLGGLHGFVEIDTDPPHLHRAGRKCRLHEQRHILGCRGTAARLLRPRDECWHDPGRTARHRLCRTAGQGAAFTARSCGQGSQNGHATNGNGTAASDCETSKPPMPRIAKFLMAGCFLVYATTYTMPTLMPFMAGHFTSATESQQLLLFMQVLQNSGDVVGRLATALVQGNKIVLLTWMLLLTASFSACLLTSVYDTSMWFSYSFAVFILPAICGLFYFSRGLLVTTMYLYARGLGQQEMVQEITENMGFCGQMGALIANVAAFAPWQRSASCFYFPTSVYLGPVVPQDDDRIEKKDWHSAKGSTTSSEDKLLWL</sequence>
<evidence type="ECO:0000256" key="2">
    <source>
        <dbReference type="SAM" id="Phobius"/>
    </source>
</evidence>
<feature type="transmembrane region" description="Helical" evidence="2">
    <location>
        <begin position="184"/>
        <end position="207"/>
    </location>
</feature>
<feature type="transmembrane region" description="Helical" evidence="2">
    <location>
        <begin position="273"/>
        <end position="292"/>
    </location>
</feature>
<dbReference type="OrthoDB" id="430977at2759"/>
<evidence type="ECO:0000313" key="3">
    <source>
        <dbReference type="EMBL" id="CAE7243559.1"/>
    </source>
</evidence>
<keyword evidence="2" id="KW-0812">Transmembrane</keyword>
<evidence type="ECO:0000256" key="1">
    <source>
        <dbReference type="SAM" id="MobiDB-lite"/>
    </source>
</evidence>
<feature type="compositionally biased region" description="Polar residues" evidence="1">
    <location>
        <begin position="7"/>
        <end position="28"/>
    </location>
</feature>
<name>A0A812LP46_SYMPI</name>
<evidence type="ECO:0000313" key="4">
    <source>
        <dbReference type="Proteomes" id="UP000649617"/>
    </source>
</evidence>